<dbReference type="RefSeq" id="WP_040007912.1">
    <property type="nucleotide sequence ID" value="NZ_CP009574.1"/>
</dbReference>
<organism evidence="3 4">
    <name type="scientific">Candidatus Francisella endociliophora</name>
    <dbReference type="NCBI Taxonomy" id="653937"/>
    <lineage>
        <taxon>Bacteria</taxon>
        <taxon>Pseudomonadati</taxon>
        <taxon>Pseudomonadota</taxon>
        <taxon>Gammaproteobacteria</taxon>
        <taxon>Thiotrichales</taxon>
        <taxon>Francisellaceae</taxon>
        <taxon>Francisella</taxon>
    </lineage>
</organism>
<dbReference type="Proteomes" id="UP000029672">
    <property type="component" value="Chromosome"/>
</dbReference>
<evidence type="ECO:0000313" key="4">
    <source>
        <dbReference type="Proteomes" id="UP000029672"/>
    </source>
</evidence>
<gene>
    <name evidence="3" type="ORF">LO80_01485</name>
</gene>
<feature type="chain" id="PRO_5001929954" evidence="2">
    <location>
        <begin position="23"/>
        <end position="121"/>
    </location>
</feature>
<keyword evidence="2" id="KW-0732">Signal</keyword>
<evidence type="ECO:0000256" key="2">
    <source>
        <dbReference type="SAM" id="SignalP"/>
    </source>
</evidence>
<dbReference type="HOGENOM" id="CLU_2034642_0_0_6"/>
<proteinExistence type="predicted"/>
<evidence type="ECO:0000256" key="1">
    <source>
        <dbReference type="SAM" id="MobiDB-lite"/>
    </source>
</evidence>
<dbReference type="OrthoDB" id="9879839at2"/>
<reference evidence="3 4" key="1">
    <citation type="submission" date="2014-10" db="EMBL/GenBank/DDBJ databases">
        <title>Whole genome sequence of Francisella endociliophora strain FSC1006, isolated from a laboratory culture of the marine ciliate Euplotes raikovi.</title>
        <authorList>
            <person name="Granberg M."/>
            <person name="Backman S."/>
            <person name="Lundmark E."/>
            <person name="Nilsson E."/>
            <person name="Karlsson E."/>
            <person name="Thelaus J."/>
            <person name="Ohrman C."/>
            <person name="Larkeryd A."/>
            <person name="Stenberg P."/>
        </authorList>
    </citation>
    <scope>NUCLEOTIDE SEQUENCE [LARGE SCALE GENOMIC DNA]</scope>
    <source>
        <strain evidence="3 4">FSC1006</strain>
    </source>
</reference>
<keyword evidence="4" id="KW-1185">Reference proteome</keyword>
<dbReference type="STRING" id="1547445.LO80_01485"/>
<name>A0A097EMI0_9GAMM</name>
<protein>
    <submittedName>
        <fullName evidence="3">Uncharacterized protein</fullName>
    </submittedName>
</protein>
<dbReference type="KEGG" id="frf:LO80_01485"/>
<feature type="region of interest" description="Disordered" evidence="1">
    <location>
        <begin position="81"/>
        <end position="121"/>
    </location>
</feature>
<feature type="compositionally biased region" description="Polar residues" evidence="1">
    <location>
        <begin position="100"/>
        <end position="121"/>
    </location>
</feature>
<evidence type="ECO:0000313" key="3">
    <source>
        <dbReference type="EMBL" id="AIT08777.1"/>
    </source>
</evidence>
<feature type="signal peptide" evidence="2">
    <location>
        <begin position="1"/>
        <end position="22"/>
    </location>
</feature>
<dbReference type="AlphaFoldDB" id="A0A097EMI0"/>
<accession>A0A097EMI0</accession>
<sequence>MRKKIIKGMLALVVLAPSMSFAFFDSINDSLNKVSDSAKKTADMSNQAQANIDKVKNLPDNYTADTDVDFDASAKAKEYATQKLDENTGGAVSKTRETADNVNQTKDAISKTGKSLSSLFS</sequence>
<dbReference type="EMBL" id="CP009574">
    <property type="protein sequence ID" value="AIT08777.1"/>
    <property type="molecule type" value="Genomic_DNA"/>
</dbReference>